<organism evidence="2 3">
    <name type="scientific">Seiridium cardinale</name>
    <dbReference type="NCBI Taxonomy" id="138064"/>
    <lineage>
        <taxon>Eukaryota</taxon>
        <taxon>Fungi</taxon>
        <taxon>Dikarya</taxon>
        <taxon>Ascomycota</taxon>
        <taxon>Pezizomycotina</taxon>
        <taxon>Sordariomycetes</taxon>
        <taxon>Xylariomycetidae</taxon>
        <taxon>Amphisphaeriales</taxon>
        <taxon>Sporocadaceae</taxon>
        <taxon>Seiridium</taxon>
    </lineage>
</organism>
<evidence type="ECO:0000313" key="3">
    <source>
        <dbReference type="Proteomes" id="UP001465668"/>
    </source>
</evidence>
<name>A0ABR2Y6A0_9PEZI</name>
<keyword evidence="3" id="KW-1185">Reference proteome</keyword>
<sequence length="138" mass="15686">MKRVPKPEPERKTLEGTAYRVGRWRHDLVSKSPKSVSLKRKLSQSSSEDDESRTTPRKYRSEIGAPLSHSSPDDVIIISNAKRKGADGFKEIEFDGGEFTAFMMRAACPTWDSSELAIRGEYNNNIAICKIRLYPRRP</sequence>
<protein>
    <submittedName>
        <fullName evidence="2">Uncharacterized protein</fullName>
    </submittedName>
</protein>
<reference evidence="2 3" key="1">
    <citation type="submission" date="2024-02" db="EMBL/GenBank/DDBJ databases">
        <title>First draft genome assembly of two strains of Seiridium cardinale.</title>
        <authorList>
            <person name="Emiliani G."/>
            <person name="Scali E."/>
        </authorList>
    </citation>
    <scope>NUCLEOTIDE SEQUENCE [LARGE SCALE GENOMIC DNA]</scope>
    <source>
        <strain evidence="2 3">BM-138-000479</strain>
    </source>
</reference>
<feature type="region of interest" description="Disordered" evidence="1">
    <location>
        <begin position="31"/>
        <end position="70"/>
    </location>
</feature>
<accession>A0ABR2Y6A0</accession>
<proteinExistence type="predicted"/>
<dbReference type="EMBL" id="JARVKM010000003">
    <property type="protein sequence ID" value="KAK9781709.1"/>
    <property type="molecule type" value="Genomic_DNA"/>
</dbReference>
<evidence type="ECO:0000313" key="2">
    <source>
        <dbReference type="EMBL" id="KAK9781709.1"/>
    </source>
</evidence>
<gene>
    <name evidence="2" type="ORF">SCAR479_01580</name>
</gene>
<dbReference type="Proteomes" id="UP001465668">
    <property type="component" value="Unassembled WGS sequence"/>
</dbReference>
<comment type="caution">
    <text evidence="2">The sequence shown here is derived from an EMBL/GenBank/DDBJ whole genome shotgun (WGS) entry which is preliminary data.</text>
</comment>
<evidence type="ECO:0000256" key="1">
    <source>
        <dbReference type="SAM" id="MobiDB-lite"/>
    </source>
</evidence>